<keyword evidence="1" id="KW-1133">Transmembrane helix</keyword>
<sequence>MTQARQHRALRASAAATLATFVALMSHVAAGGDPPAVLGVVLPWSLSLLASLLLVGRRLSLVRLSAAVVAAQALFHVVFALGIMPAAPAVGAAAGDAPAAGGGHAGHMSFPASLGSDASALPAHLAPDLAMVLAHAAAAVITIAALHRAERLVSALLAVARRIAVRLRAVLGGIISRPMPPAPARPRSGGRVARHPRPLIAAPALRGPPALFAS</sequence>
<name>A0A5J5IUG0_9MICO</name>
<feature type="transmembrane region" description="Helical" evidence="1">
    <location>
        <begin position="12"/>
        <end position="30"/>
    </location>
</feature>
<proteinExistence type="predicted"/>
<comment type="caution">
    <text evidence="2">The sequence shown here is derived from an EMBL/GenBank/DDBJ whole genome shotgun (WGS) entry which is preliminary data.</text>
</comment>
<keyword evidence="3" id="KW-1185">Reference proteome</keyword>
<accession>A0A5J5IUG0</accession>
<organism evidence="2 3">
    <name type="scientific">Microbacterium radiodurans</name>
    <dbReference type="NCBI Taxonomy" id="661398"/>
    <lineage>
        <taxon>Bacteria</taxon>
        <taxon>Bacillati</taxon>
        <taxon>Actinomycetota</taxon>
        <taxon>Actinomycetes</taxon>
        <taxon>Micrococcales</taxon>
        <taxon>Microbacteriaceae</taxon>
        <taxon>Microbacterium</taxon>
    </lineage>
</organism>
<evidence type="ECO:0000256" key="1">
    <source>
        <dbReference type="SAM" id="Phobius"/>
    </source>
</evidence>
<keyword evidence="1" id="KW-0812">Transmembrane</keyword>
<feature type="transmembrane region" description="Helical" evidence="1">
    <location>
        <begin position="67"/>
        <end position="87"/>
    </location>
</feature>
<dbReference type="EMBL" id="VYRZ01000001">
    <property type="protein sequence ID" value="KAA9089764.1"/>
    <property type="molecule type" value="Genomic_DNA"/>
</dbReference>
<dbReference type="AlphaFoldDB" id="A0A5J5IUG0"/>
<evidence type="ECO:0000313" key="3">
    <source>
        <dbReference type="Proteomes" id="UP000327039"/>
    </source>
</evidence>
<gene>
    <name evidence="2" type="ORF">F6B42_04715</name>
</gene>
<feature type="transmembrane region" description="Helical" evidence="1">
    <location>
        <begin position="36"/>
        <end position="55"/>
    </location>
</feature>
<keyword evidence="1" id="KW-0472">Membrane</keyword>
<evidence type="ECO:0000313" key="2">
    <source>
        <dbReference type="EMBL" id="KAA9089764.1"/>
    </source>
</evidence>
<dbReference type="Proteomes" id="UP000327039">
    <property type="component" value="Unassembled WGS sequence"/>
</dbReference>
<reference evidence="3" key="1">
    <citation type="submission" date="2019-09" db="EMBL/GenBank/DDBJ databases">
        <title>Mumia zhuanghuii sp. nov. isolated from the intestinal contents of plateau pika (Ochotona curzoniae) in the Qinghai-Tibet plateau of China.</title>
        <authorList>
            <person name="Tian Z."/>
        </authorList>
    </citation>
    <scope>NUCLEOTIDE SEQUENCE [LARGE SCALE GENOMIC DNA]</scope>
    <source>
        <strain evidence="3">DSM 25564</strain>
    </source>
</reference>
<feature type="transmembrane region" description="Helical" evidence="1">
    <location>
        <begin position="129"/>
        <end position="146"/>
    </location>
</feature>
<dbReference type="RefSeq" id="WP_150418395.1">
    <property type="nucleotide sequence ID" value="NZ_VYRZ01000001.1"/>
</dbReference>
<protein>
    <submittedName>
        <fullName evidence="2">Uncharacterized protein</fullName>
    </submittedName>
</protein>